<dbReference type="CTD" id="6621"/>
<feature type="domain" description="Myb-like" evidence="12">
    <location>
        <begin position="396"/>
        <end position="447"/>
    </location>
</feature>
<keyword evidence="14" id="KW-1185">Reference proteome</keyword>
<evidence type="ECO:0000256" key="8">
    <source>
        <dbReference type="ARBA" id="ARBA00071222"/>
    </source>
</evidence>
<feature type="compositionally biased region" description="Low complexity" evidence="11">
    <location>
        <begin position="516"/>
        <end position="533"/>
    </location>
</feature>
<dbReference type="Proteomes" id="UP000694850">
    <property type="component" value="Unplaced"/>
</dbReference>
<evidence type="ECO:0000313" key="15">
    <source>
        <dbReference type="RefSeq" id="XP_007945227.1"/>
    </source>
</evidence>
<evidence type="ECO:0000256" key="2">
    <source>
        <dbReference type="ARBA" id="ARBA00022737"/>
    </source>
</evidence>
<reference evidence="15" key="1">
    <citation type="submission" date="2025-08" db="UniProtKB">
        <authorList>
            <consortium name="RefSeq"/>
        </authorList>
    </citation>
    <scope>IDENTIFICATION</scope>
</reference>
<evidence type="ECO:0000256" key="7">
    <source>
        <dbReference type="ARBA" id="ARBA00025193"/>
    </source>
</evidence>
<evidence type="ECO:0000256" key="4">
    <source>
        <dbReference type="ARBA" id="ARBA00023125"/>
    </source>
</evidence>
<feature type="compositionally biased region" description="Low complexity" evidence="11">
    <location>
        <begin position="1062"/>
        <end position="1075"/>
    </location>
</feature>
<feature type="region of interest" description="Disordered" evidence="11">
    <location>
        <begin position="985"/>
        <end position="1037"/>
    </location>
</feature>
<feature type="compositionally biased region" description="Pro residues" evidence="11">
    <location>
        <begin position="790"/>
        <end position="803"/>
    </location>
</feature>
<dbReference type="PROSITE" id="PS50090">
    <property type="entry name" value="MYB_LIKE"/>
    <property type="match status" value="4"/>
</dbReference>
<comment type="function">
    <text evidence="7">Part of the SNAPc complex required for the transcription of both RNA polymerase II and III small-nuclear RNA genes. Binds to the proximal sequence element (PSE), a non-TATA-box basal promoter element common to these 2 types of genes. Recruits TBP and BRF2 to the U6 snRNA TATA box.</text>
</comment>
<organism evidence="14 15">
    <name type="scientific">Orycteropus afer afer</name>
    <dbReference type="NCBI Taxonomy" id="1230840"/>
    <lineage>
        <taxon>Eukaryota</taxon>
        <taxon>Metazoa</taxon>
        <taxon>Chordata</taxon>
        <taxon>Craniata</taxon>
        <taxon>Vertebrata</taxon>
        <taxon>Euteleostomi</taxon>
        <taxon>Mammalia</taxon>
        <taxon>Eutheria</taxon>
        <taxon>Afrotheria</taxon>
        <taxon>Tubulidentata</taxon>
        <taxon>Orycteropodidae</taxon>
        <taxon>Orycteropus</taxon>
    </lineage>
</organism>
<dbReference type="FunFam" id="1.10.10.60:FF:000321">
    <property type="entry name" value="Small nuclear RNA-activating complex, polypeptide 4"/>
    <property type="match status" value="1"/>
</dbReference>
<keyword evidence="6" id="KW-0539">Nucleus</keyword>
<feature type="region of interest" description="Disordered" evidence="11">
    <location>
        <begin position="1057"/>
        <end position="1094"/>
    </location>
</feature>
<feature type="coiled-coil region" evidence="10">
    <location>
        <begin position="221"/>
        <end position="248"/>
    </location>
</feature>
<dbReference type="InterPro" id="IPR051575">
    <property type="entry name" value="Myb-like_DNA-bd"/>
</dbReference>
<dbReference type="InterPro" id="IPR001005">
    <property type="entry name" value="SANT/Myb"/>
</dbReference>
<feature type="region of interest" description="Disordered" evidence="11">
    <location>
        <begin position="503"/>
        <end position="545"/>
    </location>
</feature>
<feature type="region of interest" description="Disordered" evidence="11">
    <location>
        <begin position="747"/>
        <end position="808"/>
    </location>
</feature>
<feature type="domain" description="Myb-like" evidence="12">
    <location>
        <begin position="343"/>
        <end position="395"/>
    </location>
</feature>
<sequence>MDADAEREKIAQEIRELELILDPGSSGVGVELSESSLDSDSDADSLCSEDAYLPGPLISEEERWGEASNEEEDPKERNLPEDPETCLQLNMVYQEVVREKIEETNLLLAQNRAQQEELSWDLAGSKGPKVKYRRNLPPHMYIGHFMKPYFKDKVTGVGPPANEDTREKVAQGIKSFKELLVTKWKSWEKTLLRKSVMSDRLQRLLQPKLLRLEYLQQKQNRVSSEMERQLLEKQLRDTEKEIEDIHQLPEEALLGNRLDSHDWEKISNVNFEGGRSAEEIQKFWQNSEHPSINKQEWSGEELRRLKSISAQHGHLQWQKIAEELGTRRSAFQCLQKFQQHNSDLKRKEWTQEEDCMLTQLVQEMRVGSHIPYRKMVYYMEGRDSVQLIYRWTKSLDPRLRRGCWAPEEDAKLLQAVAKHGEHDWFKIREEVPGRSDAQCRDRYIRRLHCSLKKGRWDPKEEEKLIELIGKYGAGHWAEIAAELPHRTGSQCLSKWKIMVRQKQQNRSWRRRRPQRCVRWSSSSEDRGGSSSSGEDTRGAREGEPAWAAPYVVPSMDLWVPTRQSTAELWKEGARGWLERPPASPSLPKEAEAGRRRREGASATALEPRADATQALGLHSSTQHPRSADTCSANSQELGDQRETPLREVPLETVLRVLRANTAAQGRELVRACTPPPSPPSLPQPRAHPRTRMHTHAPDGVWSQLQGVQLASTPVFTLLIQLFQIDTDGCMEVICERRAQPPTTLHHLQAPLSAQRCPGSLSSARPTREATRRSAGRKRSGGLGVRQRMPTLPPTPWPAPSGPRPKPKTVSELLQEKRLREARARRATSGPRTLPVQLLVAPPGVPHGPPAVCSLTLPGLSVSTGAGPGPAGFLQAPAPTPRGARNSAPKASRTPVPGPGQVPVLGQRGVQGLSQGPTMLPPFLPAAPSLVPAHMVAGTALPVTWVLTAQGLLPVSVPAVVGLPPAAGTPAPGLSMALLPSPVGTQANEYTQASPPRTAPTPQHSPAEAAGDSASGPGGLPSPQAAQRAPEAAAPPLPPEALSQAALLSCQPEAQRPWTGRLPSCSGPGGSAASPSGTGGPGALEKLPSPQPGSKKGTLDMCLLFPEGSEDTAAWLRGQRGVCVPPLGSRLPYQPPALCTLRGLFNLLLHKAALERKAAALVPGGTVGGDSGPPAEALQAVLGMVRTRLRDNSAYLLLKARFLAAFSLPAMLATLPPHGVLTTLSAATGLDPEGDSEELLGEPGSPDGVGHMASSPPAEPQASAPCCLDTQDDCGLRTRHSRKRRRLS</sequence>
<feature type="compositionally biased region" description="Basic and acidic residues" evidence="11">
    <location>
        <begin position="534"/>
        <end position="543"/>
    </location>
</feature>
<dbReference type="InterPro" id="IPR017930">
    <property type="entry name" value="Myb_dom"/>
</dbReference>
<dbReference type="FunFam" id="1.10.10.60:FF:000016">
    <property type="entry name" value="Transcriptional activator Myb isoform A"/>
    <property type="match status" value="1"/>
</dbReference>
<keyword evidence="5" id="KW-0804">Transcription</keyword>
<feature type="domain" description="HTH myb-type" evidence="13">
    <location>
        <begin position="289"/>
        <end position="345"/>
    </location>
</feature>
<dbReference type="CDD" id="cd00167">
    <property type="entry name" value="SANT"/>
    <property type="match status" value="3"/>
</dbReference>
<feature type="domain" description="HTH myb-type" evidence="13">
    <location>
        <begin position="448"/>
        <end position="503"/>
    </location>
</feature>
<evidence type="ECO:0000259" key="12">
    <source>
        <dbReference type="PROSITE" id="PS50090"/>
    </source>
</evidence>
<dbReference type="PROSITE" id="PS51294">
    <property type="entry name" value="HTH_MYB"/>
    <property type="match status" value="3"/>
</dbReference>
<feature type="compositionally biased region" description="Low complexity" evidence="11">
    <location>
        <begin position="1252"/>
        <end position="1264"/>
    </location>
</feature>
<evidence type="ECO:0000256" key="6">
    <source>
        <dbReference type="ARBA" id="ARBA00023242"/>
    </source>
</evidence>
<dbReference type="Pfam" id="PF13921">
    <property type="entry name" value="Myb_DNA-bind_6"/>
    <property type="match status" value="1"/>
</dbReference>
<protein>
    <recommendedName>
        <fullName evidence="8">snRNA-activating protein complex subunit 4</fullName>
    </recommendedName>
    <alternativeName>
        <fullName evidence="9">snRNA-activating protein complex 190 kDa subunit</fullName>
    </alternativeName>
</protein>
<feature type="region of interest" description="Disordered" evidence="11">
    <location>
        <begin position="574"/>
        <end position="646"/>
    </location>
</feature>
<dbReference type="GO" id="GO:0042796">
    <property type="term" value="P:snRNA transcription by RNA polymerase III"/>
    <property type="evidence" value="ECO:0007669"/>
    <property type="project" value="TreeGrafter"/>
</dbReference>
<keyword evidence="3" id="KW-0805">Transcription regulation</keyword>
<dbReference type="FunFam" id="1.10.10.60:FF:000314">
    <property type="entry name" value="Small nuclear RNA-activating complex, polypeptide 4"/>
    <property type="match status" value="1"/>
</dbReference>
<name>A0A8B7ACQ0_ORYAF</name>
<gene>
    <name evidence="15" type="primary">SNAPC4</name>
</gene>
<dbReference type="SUPFAM" id="SSF46689">
    <property type="entry name" value="Homeodomain-like"/>
    <property type="match status" value="3"/>
</dbReference>
<proteinExistence type="predicted"/>
<dbReference type="Gene3D" id="1.10.10.60">
    <property type="entry name" value="Homeodomain-like"/>
    <property type="match status" value="4"/>
</dbReference>
<feature type="compositionally biased region" description="Low complexity" evidence="11">
    <location>
        <begin position="1020"/>
        <end position="1031"/>
    </location>
</feature>
<dbReference type="OrthoDB" id="2143914at2759"/>
<dbReference type="GO" id="GO:0001006">
    <property type="term" value="F:RNA polymerase III type 3 promoter sequence-specific DNA binding"/>
    <property type="evidence" value="ECO:0007669"/>
    <property type="project" value="TreeGrafter"/>
</dbReference>
<dbReference type="InterPro" id="IPR009057">
    <property type="entry name" value="Homeodomain-like_sf"/>
</dbReference>
<accession>A0A8B7ACQ0</accession>
<dbReference type="SMART" id="SM00717">
    <property type="entry name" value="SANT"/>
    <property type="match status" value="5"/>
</dbReference>
<feature type="compositionally biased region" description="Polar residues" evidence="11">
    <location>
        <begin position="618"/>
        <end position="637"/>
    </location>
</feature>
<evidence type="ECO:0000256" key="1">
    <source>
        <dbReference type="ARBA" id="ARBA00022553"/>
    </source>
</evidence>
<dbReference type="RefSeq" id="XP_007945227.1">
    <property type="nucleotide sequence ID" value="XM_007947036.1"/>
</dbReference>
<keyword evidence="10" id="KW-0175">Coiled coil</keyword>
<evidence type="ECO:0000256" key="11">
    <source>
        <dbReference type="SAM" id="MobiDB-lite"/>
    </source>
</evidence>
<evidence type="ECO:0000256" key="5">
    <source>
        <dbReference type="ARBA" id="ARBA00023163"/>
    </source>
</evidence>
<feature type="compositionally biased region" description="Low complexity" evidence="11">
    <location>
        <begin position="24"/>
        <end position="36"/>
    </location>
</feature>
<evidence type="ECO:0000313" key="14">
    <source>
        <dbReference type="Proteomes" id="UP000694850"/>
    </source>
</evidence>
<feature type="domain" description="Myb-like" evidence="12">
    <location>
        <begin position="448"/>
        <end position="499"/>
    </location>
</feature>
<feature type="domain" description="HTH myb-type" evidence="13">
    <location>
        <begin position="396"/>
        <end position="447"/>
    </location>
</feature>
<feature type="compositionally biased region" description="Pro residues" evidence="11">
    <location>
        <begin position="673"/>
        <end position="682"/>
    </location>
</feature>
<evidence type="ECO:0000256" key="9">
    <source>
        <dbReference type="ARBA" id="ARBA00079701"/>
    </source>
</evidence>
<dbReference type="GeneID" id="103202205"/>
<dbReference type="Pfam" id="PF00249">
    <property type="entry name" value="Myb_DNA-binding"/>
    <property type="match status" value="2"/>
</dbReference>
<dbReference type="GO" id="GO:0000978">
    <property type="term" value="F:RNA polymerase II cis-regulatory region sequence-specific DNA binding"/>
    <property type="evidence" value="ECO:0007669"/>
    <property type="project" value="TreeGrafter"/>
</dbReference>
<evidence type="ECO:0000256" key="3">
    <source>
        <dbReference type="ARBA" id="ARBA00023015"/>
    </source>
</evidence>
<feature type="domain" description="Myb-like" evidence="12">
    <location>
        <begin position="289"/>
        <end position="341"/>
    </location>
</feature>
<keyword evidence="1" id="KW-0597">Phosphoprotein</keyword>
<evidence type="ECO:0000256" key="10">
    <source>
        <dbReference type="SAM" id="Coils"/>
    </source>
</evidence>
<dbReference type="PANTHER" id="PTHR46621">
    <property type="entry name" value="SNRNA-ACTIVATING PROTEIN COMPLEX SUBUNIT 4"/>
    <property type="match status" value="1"/>
</dbReference>
<feature type="region of interest" description="Disordered" evidence="11">
    <location>
        <begin position="23"/>
        <end position="83"/>
    </location>
</feature>
<feature type="region of interest" description="Disordered" evidence="11">
    <location>
        <begin position="1225"/>
        <end position="1287"/>
    </location>
</feature>
<feature type="region of interest" description="Disordered" evidence="11">
    <location>
        <begin position="668"/>
        <end position="696"/>
    </location>
</feature>
<keyword evidence="2" id="KW-0677">Repeat</keyword>
<feature type="compositionally biased region" description="Polar residues" evidence="11">
    <location>
        <begin position="985"/>
        <end position="1003"/>
    </location>
</feature>
<dbReference type="PANTHER" id="PTHR46621:SF1">
    <property type="entry name" value="SNRNA-ACTIVATING PROTEIN COMPLEX SUBUNIT 4"/>
    <property type="match status" value="1"/>
</dbReference>
<dbReference type="GO" id="GO:0019185">
    <property type="term" value="C:snRNA-activating protein complex"/>
    <property type="evidence" value="ECO:0007669"/>
    <property type="project" value="TreeGrafter"/>
</dbReference>
<evidence type="ECO:0000259" key="13">
    <source>
        <dbReference type="PROSITE" id="PS51294"/>
    </source>
</evidence>
<dbReference type="GO" id="GO:0042795">
    <property type="term" value="P:snRNA transcription by RNA polymerase II"/>
    <property type="evidence" value="ECO:0007669"/>
    <property type="project" value="TreeGrafter"/>
</dbReference>
<feature type="compositionally biased region" description="Basic residues" evidence="11">
    <location>
        <begin position="1276"/>
        <end position="1287"/>
    </location>
</feature>
<feature type="region of interest" description="Disordered" evidence="11">
    <location>
        <begin position="877"/>
        <end position="901"/>
    </location>
</feature>
<keyword evidence="4" id="KW-0238">DNA-binding</keyword>